<dbReference type="RefSeq" id="WP_013997224.1">
    <property type="nucleotide sequence ID" value="NC_015846.1"/>
</dbReference>
<evidence type="ECO:0000259" key="2">
    <source>
        <dbReference type="Pfam" id="PF25023"/>
    </source>
</evidence>
<dbReference type="STRING" id="860228.Ccan_11180"/>
<dbReference type="PRINTS" id="PR00394">
    <property type="entry name" value="RHSPROTEIN"/>
</dbReference>
<name>F9YVS0_CAPCC</name>
<dbReference type="Gene3D" id="2.180.10.10">
    <property type="entry name" value="RHS repeat-associated core"/>
    <property type="match status" value="1"/>
</dbReference>
<dbReference type="InterPro" id="IPR022385">
    <property type="entry name" value="Rhs_assc_core"/>
</dbReference>
<dbReference type="InterPro" id="IPR056823">
    <property type="entry name" value="TEN-like_YD-shell"/>
</dbReference>
<keyword evidence="4" id="KW-1185">Reference proteome</keyword>
<keyword evidence="1" id="KW-0677">Repeat</keyword>
<sequence>MLTSEIGEVSFNKPEPINNLITWVYENRSFVPIGKLTENENFSIVSDYIGRPVLAFDEKGEKVWSADYDIYGKLINLQGDKAFIPFRQLGQYEDVETELYYNRFRYYDPNSGLYISQDPIGLAGGLAFYAYVHDVNKFVDVFGLADFYVLQDGVIVPSKGYRYMSSDAPYLENLKKTMEIPANSNGTYFSFDKYDSSNVASSKLQVPHDAAIRGSFDTLQIIDDVSVPKGNWGKADWYEPITKDFMNFGEGGATQAITTKSIKLDDIVDISTCK</sequence>
<dbReference type="eggNOG" id="COG3209">
    <property type="taxonomic scope" value="Bacteria"/>
</dbReference>
<dbReference type="InterPro" id="IPR050708">
    <property type="entry name" value="T6SS_VgrG/RHS"/>
</dbReference>
<dbReference type="EMBL" id="CP002113">
    <property type="protein sequence ID" value="AEK23234.1"/>
    <property type="molecule type" value="Genomic_DNA"/>
</dbReference>
<dbReference type="Pfam" id="PF25023">
    <property type="entry name" value="TEN_YD-shell"/>
    <property type="match status" value="1"/>
</dbReference>
<organism evidence="3 4">
    <name type="scientific">Capnocytophaga canimorsus (strain 5)</name>
    <dbReference type="NCBI Taxonomy" id="860228"/>
    <lineage>
        <taxon>Bacteria</taxon>
        <taxon>Pseudomonadati</taxon>
        <taxon>Bacteroidota</taxon>
        <taxon>Flavobacteriia</taxon>
        <taxon>Flavobacteriales</taxon>
        <taxon>Flavobacteriaceae</taxon>
        <taxon>Capnocytophaga</taxon>
    </lineage>
</organism>
<evidence type="ECO:0000313" key="4">
    <source>
        <dbReference type="Proteomes" id="UP000008895"/>
    </source>
</evidence>
<dbReference type="Proteomes" id="UP000008895">
    <property type="component" value="Chromosome"/>
</dbReference>
<dbReference type="KEGG" id="ccm:Ccan_11180"/>
<dbReference type="PANTHER" id="PTHR32305:SF15">
    <property type="entry name" value="PROTEIN RHSA-RELATED"/>
    <property type="match status" value="1"/>
</dbReference>
<feature type="domain" description="Teneurin-like YD-shell" evidence="2">
    <location>
        <begin position="19"/>
        <end position="118"/>
    </location>
</feature>
<proteinExistence type="predicted"/>
<accession>F9YVS0</accession>
<evidence type="ECO:0000313" key="3">
    <source>
        <dbReference type="EMBL" id="AEK23234.1"/>
    </source>
</evidence>
<dbReference type="NCBIfam" id="TIGR03696">
    <property type="entry name" value="Rhs_assc_core"/>
    <property type="match status" value="1"/>
</dbReference>
<dbReference type="PANTHER" id="PTHR32305">
    <property type="match status" value="1"/>
</dbReference>
<protein>
    <recommendedName>
        <fullName evidence="2">Teneurin-like YD-shell domain-containing protein</fullName>
    </recommendedName>
</protein>
<evidence type="ECO:0000256" key="1">
    <source>
        <dbReference type="ARBA" id="ARBA00022737"/>
    </source>
</evidence>
<gene>
    <name evidence="3" type="ordered locus">Ccan_11180</name>
</gene>
<dbReference type="HOGENOM" id="CLU_1014472_0_0_10"/>
<dbReference type="AlphaFoldDB" id="F9YVS0"/>
<reference evidence="3 4" key="1">
    <citation type="journal article" date="2011" name="J. Bacteriol.">
        <title>Complete genome sequence of the dog commensal and human pathogen Capnocytophaga canimorsus strain 5.</title>
        <authorList>
            <person name="Manfredi P."/>
            <person name="Pagni M."/>
            <person name="Cornelis G.R."/>
        </authorList>
    </citation>
    <scope>NUCLEOTIDE SEQUENCE [LARGE SCALE GENOMIC DNA]</scope>
    <source>
        <strain evidence="4">5</strain>
    </source>
</reference>